<proteinExistence type="predicted"/>
<sequence length="114" mass="12529">MVSSLWHRRAGGWEGLPGRPARKAHEPAPHPPSRGLHLIWRRRDPHEGGVAAVETPPGQEMTGVSEGNRKLGLTYPECLRSRCCAKFWKSVRLKKYPGVQACGTNLGSASPEPQ</sequence>
<dbReference type="EMBL" id="OX596100">
    <property type="protein sequence ID" value="CAI9696121.1"/>
    <property type="molecule type" value="Genomic_DNA"/>
</dbReference>
<dbReference type="Proteomes" id="UP001162501">
    <property type="component" value="Chromosome 16"/>
</dbReference>
<evidence type="ECO:0000313" key="2">
    <source>
        <dbReference type="Proteomes" id="UP001162501"/>
    </source>
</evidence>
<accession>A0ACB0E6Q6</accession>
<evidence type="ECO:0000313" key="1">
    <source>
        <dbReference type="EMBL" id="CAI9696121.1"/>
    </source>
</evidence>
<reference evidence="1" key="1">
    <citation type="submission" date="2023-05" db="EMBL/GenBank/DDBJ databases">
        <authorList>
            <consortium name="ELIXIR-Norway"/>
        </authorList>
    </citation>
    <scope>NUCLEOTIDE SEQUENCE</scope>
</reference>
<protein>
    <submittedName>
        <fullName evidence="1">Uncharacterized protein</fullName>
    </submittedName>
</protein>
<name>A0ACB0E6Q6_RANTA</name>
<gene>
    <name evidence="1" type="ORF">MRATA1EN3_LOCUS7334</name>
</gene>
<organism evidence="1 2">
    <name type="scientific">Rangifer tarandus platyrhynchus</name>
    <name type="common">Svalbard reindeer</name>
    <dbReference type="NCBI Taxonomy" id="3082113"/>
    <lineage>
        <taxon>Eukaryota</taxon>
        <taxon>Metazoa</taxon>
        <taxon>Chordata</taxon>
        <taxon>Craniata</taxon>
        <taxon>Vertebrata</taxon>
        <taxon>Euteleostomi</taxon>
        <taxon>Mammalia</taxon>
        <taxon>Eutheria</taxon>
        <taxon>Laurasiatheria</taxon>
        <taxon>Artiodactyla</taxon>
        <taxon>Ruminantia</taxon>
        <taxon>Pecora</taxon>
        <taxon>Cervidae</taxon>
        <taxon>Odocoileinae</taxon>
        <taxon>Rangifer</taxon>
    </lineage>
</organism>